<protein>
    <submittedName>
        <fullName evidence="1">Uncharacterized protein</fullName>
    </submittedName>
</protein>
<dbReference type="AlphaFoldDB" id="A0A4Y7L1R6"/>
<name>A0A4Y7L1R6_PAPSO</name>
<organism evidence="1 2">
    <name type="scientific">Papaver somniferum</name>
    <name type="common">Opium poppy</name>
    <dbReference type="NCBI Taxonomy" id="3469"/>
    <lineage>
        <taxon>Eukaryota</taxon>
        <taxon>Viridiplantae</taxon>
        <taxon>Streptophyta</taxon>
        <taxon>Embryophyta</taxon>
        <taxon>Tracheophyta</taxon>
        <taxon>Spermatophyta</taxon>
        <taxon>Magnoliopsida</taxon>
        <taxon>Ranunculales</taxon>
        <taxon>Papaveraceae</taxon>
        <taxon>Papaveroideae</taxon>
        <taxon>Papaver</taxon>
    </lineage>
</organism>
<reference evidence="1 2" key="1">
    <citation type="journal article" date="2018" name="Science">
        <title>The opium poppy genome and morphinan production.</title>
        <authorList>
            <person name="Guo L."/>
            <person name="Winzer T."/>
            <person name="Yang X."/>
            <person name="Li Y."/>
            <person name="Ning Z."/>
            <person name="He Z."/>
            <person name="Teodor R."/>
            <person name="Lu Y."/>
            <person name="Bowser T.A."/>
            <person name="Graham I.A."/>
            <person name="Ye K."/>
        </authorList>
    </citation>
    <scope>NUCLEOTIDE SEQUENCE [LARGE SCALE GENOMIC DNA]</scope>
    <source>
        <strain evidence="2">cv. HN1</strain>
        <tissue evidence="1">Leaves</tissue>
    </source>
</reference>
<keyword evidence="2" id="KW-1185">Reference proteome</keyword>
<dbReference type="EMBL" id="CM010723">
    <property type="protein sequence ID" value="RZC79493.1"/>
    <property type="molecule type" value="Genomic_DNA"/>
</dbReference>
<evidence type="ECO:0000313" key="1">
    <source>
        <dbReference type="EMBL" id="RZC79493.1"/>
    </source>
</evidence>
<proteinExistence type="predicted"/>
<feature type="non-terminal residue" evidence="1">
    <location>
        <position position="215"/>
    </location>
</feature>
<sequence>MLVWIESPSASNACGFCFSTNDQIQETGWHDWFSEYGPYGPHVKNYTFTVNSFKQLSKLVVSHFLTKVELFNDYQEEASLTQQKVHHYNIIVVGQTFTVDGGDVRYAIANYPSNGKFLESIKNYELPENFREVDCIFAYIWVATVLNCRKSESLLTQNLNICMLIGTIISSFTTFHIFTLPRLFVSFRSQDAGEGFQKGHVGGFSSAYVSVICVS</sequence>
<evidence type="ECO:0000313" key="2">
    <source>
        <dbReference type="Proteomes" id="UP000316621"/>
    </source>
</evidence>
<accession>A0A4Y7L1R6</accession>
<dbReference type="Gramene" id="RZC79493">
    <property type="protein sequence ID" value="RZC79493"/>
    <property type="gene ID" value="C5167_003724"/>
</dbReference>
<dbReference type="Proteomes" id="UP000316621">
    <property type="component" value="Chromosome 9"/>
</dbReference>
<gene>
    <name evidence="1" type="ORF">C5167_003724</name>
</gene>